<gene>
    <name evidence="1" type="ORF">Zmor_014719</name>
</gene>
<sequence length="133" mass="14723">MFSGSGSRPTVFELYHRYYDLTTPWRLVPAILAQTVYSIYFSGKFGPGAAILCGKLVRLQCNLLCLLWLHVGIKWAALTMQSDKLCSGARVYVEAVGRHECITARASNISARVYASADFSLSSLFNLNQAHSL</sequence>
<proteinExistence type="predicted"/>
<dbReference type="AlphaFoldDB" id="A0AA38MGC9"/>
<accession>A0AA38MGC9</accession>
<dbReference type="EMBL" id="JALNTZ010000004">
    <property type="protein sequence ID" value="KAJ3655597.1"/>
    <property type="molecule type" value="Genomic_DNA"/>
</dbReference>
<organism evidence="1 2">
    <name type="scientific">Zophobas morio</name>
    <dbReference type="NCBI Taxonomy" id="2755281"/>
    <lineage>
        <taxon>Eukaryota</taxon>
        <taxon>Metazoa</taxon>
        <taxon>Ecdysozoa</taxon>
        <taxon>Arthropoda</taxon>
        <taxon>Hexapoda</taxon>
        <taxon>Insecta</taxon>
        <taxon>Pterygota</taxon>
        <taxon>Neoptera</taxon>
        <taxon>Endopterygota</taxon>
        <taxon>Coleoptera</taxon>
        <taxon>Polyphaga</taxon>
        <taxon>Cucujiformia</taxon>
        <taxon>Tenebrionidae</taxon>
        <taxon>Zophobas</taxon>
    </lineage>
</organism>
<evidence type="ECO:0000313" key="1">
    <source>
        <dbReference type="EMBL" id="KAJ3655597.1"/>
    </source>
</evidence>
<keyword evidence="2" id="KW-1185">Reference proteome</keyword>
<reference evidence="1" key="1">
    <citation type="journal article" date="2023" name="G3 (Bethesda)">
        <title>Whole genome assemblies of Zophobas morio and Tenebrio molitor.</title>
        <authorList>
            <person name="Kaur S."/>
            <person name="Stinson S.A."/>
            <person name="diCenzo G.C."/>
        </authorList>
    </citation>
    <scope>NUCLEOTIDE SEQUENCE</scope>
    <source>
        <strain evidence="1">QUZm001</strain>
    </source>
</reference>
<dbReference type="Proteomes" id="UP001168821">
    <property type="component" value="Unassembled WGS sequence"/>
</dbReference>
<name>A0AA38MGC9_9CUCU</name>
<protein>
    <submittedName>
        <fullName evidence="1">Uncharacterized protein</fullName>
    </submittedName>
</protein>
<comment type="caution">
    <text evidence="1">The sequence shown here is derived from an EMBL/GenBank/DDBJ whole genome shotgun (WGS) entry which is preliminary data.</text>
</comment>
<evidence type="ECO:0000313" key="2">
    <source>
        <dbReference type="Proteomes" id="UP001168821"/>
    </source>
</evidence>